<feature type="domain" description="PDEase" evidence="7">
    <location>
        <begin position="114"/>
        <end position="435"/>
    </location>
</feature>
<keyword evidence="9" id="KW-1185">Reference proteome</keyword>
<comment type="caution">
    <text evidence="8">The sequence shown here is derived from an EMBL/GenBank/DDBJ whole genome shotgun (WGS) entry which is preliminary data.</text>
</comment>
<evidence type="ECO:0000313" key="8">
    <source>
        <dbReference type="EMBL" id="KAF0741175.1"/>
    </source>
</evidence>
<feature type="binding site" evidence="4">
    <location>
        <position position="394"/>
    </location>
    <ligand>
        <name>AMP</name>
        <dbReference type="ChEBI" id="CHEBI:456215"/>
    </ligand>
</feature>
<keyword evidence="2 6" id="KW-0378">Hydrolase</keyword>
<dbReference type="EMBL" id="VJMJ01000041">
    <property type="protein sequence ID" value="KAF0741175.1"/>
    <property type="molecule type" value="Genomic_DNA"/>
</dbReference>
<sequence length="435" mass="47997">MPIGYDGCLTRTGSIRLLDSECLNSKLSKYPAYKSAPDVIASIRFKTRSDISVRPVQLVPPHRSMHSVDSRSSVSSSCATHMEPIMQDIDWQDVVDEDVDGMYQLTADMVNESLAFLYPNLPSTAIQPIRALMLDRENGFGSFRFDVLALSPLLPSTSSLVFLSHVVFNVLAFDGLDMDVLVAWVRAVDSKYDPKIPYHNADHAADVLHTLFCILVHSHLRSTLSEPMQIASLLAAITHDVAHFGRTNAFLTKSKHAVYIAYPLCCPLEAMHAAIGLDMLNEHNVLAHLPPATQDELRHVIHKAIFTTSLCEQKNLLAALHSVHETSPDYSLVLVQAAVHVADLGQTTKPFAVHRQWVNRLHEELCCQGDTEKSLGWTVPPMGDRSCGLSTASQLYFLENLVLPVLSVVDDALDGGLDPLVAQLCANIDEWKACK</sequence>
<dbReference type="PROSITE" id="PS00126">
    <property type="entry name" value="PDEASE_I_1"/>
    <property type="match status" value="1"/>
</dbReference>
<dbReference type="Gene3D" id="1.10.1300.10">
    <property type="entry name" value="3'5'-cyclic nucleotide phosphodiesterase, catalytic domain"/>
    <property type="match status" value="1"/>
</dbReference>
<feature type="binding site" evidence="5">
    <location>
        <position position="240"/>
    </location>
    <ligand>
        <name>Zn(2+)</name>
        <dbReference type="ChEBI" id="CHEBI:29105"/>
        <label>1</label>
    </ligand>
</feature>
<evidence type="ECO:0000259" key="7">
    <source>
        <dbReference type="PROSITE" id="PS51845"/>
    </source>
</evidence>
<dbReference type="InterPro" id="IPR002073">
    <property type="entry name" value="PDEase_catalytic_dom"/>
</dbReference>
<protein>
    <recommendedName>
        <fullName evidence="6">Phosphodiesterase</fullName>
        <ecNumber evidence="6">3.1.4.-</ecNumber>
    </recommendedName>
</protein>
<evidence type="ECO:0000256" key="1">
    <source>
        <dbReference type="ARBA" id="ARBA00022723"/>
    </source>
</evidence>
<dbReference type="GO" id="GO:0004114">
    <property type="term" value="F:3',5'-cyclic-nucleotide phosphodiesterase activity"/>
    <property type="evidence" value="ECO:0007669"/>
    <property type="project" value="InterPro"/>
</dbReference>
<feature type="active site" description="Proton donor" evidence="3">
    <location>
        <position position="199"/>
    </location>
</feature>
<dbReference type="SUPFAM" id="SSF109604">
    <property type="entry name" value="HD-domain/PDEase-like"/>
    <property type="match status" value="1"/>
</dbReference>
<dbReference type="PRINTS" id="PR00387">
    <property type="entry name" value="PDIESTERASE1"/>
</dbReference>
<feature type="binding site" evidence="4">
    <location>
        <position position="240"/>
    </location>
    <ligand>
        <name>AMP</name>
        <dbReference type="ChEBI" id="CHEBI:456215"/>
    </ligand>
</feature>
<evidence type="ECO:0000256" key="5">
    <source>
        <dbReference type="PIRSR" id="PIRSR623088-3"/>
    </source>
</evidence>
<dbReference type="Pfam" id="PF00233">
    <property type="entry name" value="PDEase_I"/>
    <property type="match status" value="1"/>
</dbReference>
<dbReference type="PROSITE" id="PS51845">
    <property type="entry name" value="PDEASE_I_2"/>
    <property type="match status" value="1"/>
</dbReference>
<accession>A0A6G0XLT0</accession>
<reference evidence="8 9" key="1">
    <citation type="submission" date="2019-07" db="EMBL/GenBank/DDBJ databases">
        <title>Genomics analysis of Aphanomyces spp. identifies a new class of oomycete effector associated with host adaptation.</title>
        <authorList>
            <person name="Gaulin E."/>
        </authorList>
    </citation>
    <scope>NUCLEOTIDE SEQUENCE [LARGE SCALE GENOMIC DNA]</scope>
    <source>
        <strain evidence="8 9">ATCC 201684</strain>
    </source>
</reference>
<proteinExistence type="inferred from homology"/>
<dbReference type="GO" id="GO:0007165">
    <property type="term" value="P:signal transduction"/>
    <property type="evidence" value="ECO:0007669"/>
    <property type="project" value="InterPro"/>
</dbReference>
<evidence type="ECO:0000256" key="2">
    <source>
        <dbReference type="ARBA" id="ARBA00022801"/>
    </source>
</evidence>
<dbReference type="InterPro" id="IPR036971">
    <property type="entry name" value="PDEase_catalytic_dom_sf"/>
</dbReference>
<feature type="binding site" evidence="4">
    <location>
        <begin position="199"/>
        <end position="203"/>
    </location>
    <ligand>
        <name>AMP</name>
        <dbReference type="ChEBI" id="CHEBI:456215"/>
    </ligand>
</feature>
<dbReference type="VEuPathDB" id="FungiDB:AeMF1_003179"/>
<gene>
    <name evidence="8" type="ORF">Ae201684_003736</name>
</gene>
<comment type="similarity">
    <text evidence="6">Belongs to the cyclic nucleotide phosphodiesterase family.</text>
</comment>
<feature type="binding site" evidence="5">
    <location>
        <position position="240"/>
    </location>
    <ligand>
        <name>Zn(2+)</name>
        <dbReference type="ChEBI" id="CHEBI:29105"/>
        <label>2</label>
    </ligand>
</feature>
<dbReference type="PANTHER" id="PTHR11347">
    <property type="entry name" value="CYCLIC NUCLEOTIDE PHOSPHODIESTERASE"/>
    <property type="match status" value="1"/>
</dbReference>
<feature type="binding site" evidence="5">
    <location>
        <position position="239"/>
    </location>
    <ligand>
        <name>Zn(2+)</name>
        <dbReference type="ChEBI" id="CHEBI:29105"/>
        <label>1</label>
    </ligand>
</feature>
<dbReference type="Proteomes" id="UP000481153">
    <property type="component" value="Unassembled WGS sequence"/>
</dbReference>
<feature type="binding site" evidence="5">
    <location>
        <position position="343"/>
    </location>
    <ligand>
        <name>Zn(2+)</name>
        <dbReference type="ChEBI" id="CHEBI:29105"/>
        <label>1</label>
    </ligand>
</feature>
<dbReference type="AlphaFoldDB" id="A0A6G0XLT0"/>
<evidence type="ECO:0000256" key="6">
    <source>
        <dbReference type="RuleBase" id="RU363067"/>
    </source>
</evidence>
<feature type="binding site" evidence="4">
    <location>
        <position position="343"/>
    </location>
    <ligand>
        <name>AMP</name>
        <dbReference type="ChEBI" id="CHEBI:456215"/>
    </ligand>
</feature>
<name>A0A6G0XLT0_9STRA</name>
<feature type="binding site" evidence="5">
    <location>
        <position position="203"/>
    </location>
    <ligand>
        <name>Zn(2+)</name>
        <dbReference type="ChEBI" id="CHEBI:29105"/>
        <label>1</label>
    </ligand>
</feature>
<dbReference type="GO" id="GO:0046872">
    <property type="term" value="F:metal ion binding"/>
    <property type="evidence" value="ECO:0007669"/>
    <property type="project" value="UniProtKB-KW"/>
</dbReference>
<evidence type="ECO:0000256" key="4">
    <source>
        <dbReference type="PIRSR" id="PIRSR623088-2"/>
    </source>
</evidence>
<comment type="cofactor">
    <cofactor evidence="6">
        <name>a divalent metal cation</name>
        <dbReference type="ChEBI" id="CHEBI:60240"/>
    </cofactor>
    <text evidence="6">Binds 2 divalent metal cations per subunit. Site 1 may preferentially bind zinc ions, while site 2 has a preference for magnesium and/or manganese ions.</text>
</comment>
<dbReference type="InterPro" id="IPR023088">
    <property type="entry name" value="PDEase"/>
</dbReference>
<evidence type="ECO:0000313" key="9">
    <source>
        <dbReference type="Proteomes" id="UP000481153"/>
    </source>
</evidence>
<organism evidence="8 9">
    <name type="scientific">Aphanomyces euteiches</name>
    <dbReference type="NCBI Taxonomy" id="100861"/>
    <lineage>
        <taxon>Eukaryota</taxon>
        <taxon>Sar</taxon>
        <taxon>Stramenopiles</taxon>
        <taxon>Oomycota</taxon>
        <taxon>Saprolegniomycetes</taxon>
        <taxon>Saprolegniales</taxon>
        <taxon>Verrucalvaceae</taxon>
        <taxon>Aphanomyces</taxon>
    </lineage>
</organism>
<keyword evidence="1 5" id="KW-0479">Metal-binding</keyword>
<dbReference type="InterPro" id="IPR023174">
    <property type="entry name" value="PDEase_CS"/>
</dbReference>
<dbReference type="EC" id="3.1.4.-" evidence="6"/>
<evidence type="ECO:0000256" key="3">
    <source>
        <dbReference type="PIRSR" id="PIRSR623088-1"/>
    </source>
</evidence>